<evidence type="ECO:0000259" key="6">
    <source>
        <dbReference type="Pfam" id="PF04932"/>
    </source>
</evidence>
<sequence>MFLNKKERYSNILTYSLLFFFIFLPYREVLSLISPVFKTIPDILILVLFLTDILKNKAYKKINYTDLSYLLFLFIGLISTMYNHIGIKAFIVEARSITLYYLMYFVIRDKYFANEFKSTLKNILLANTTILIILGTIEKVSYKTLLFPRVWAESIIYPSNFLRIYGVFNNPNTFGIYLVFAFLTFLILDVDSGKVNKWFYSLCVYGLALTVSRSSIIAIVLAIIMIMLFIKNNKKLKVILLISFIIGGITYFAVDYAGKQIYASLNGKSSISQSENILIKRFNDLGTQKDIQKSNANGRIFSIKTGLKIWSEHKLLGSGFGTYGDAASLILGSPIYKKYNLSENFYTDNEYIKILTETGILGTLSYILFLLALIYEVLEDGNRYMYAIIIVALFTGLFYNMFEVQIFSLFFWFLMGAKKQFAKI</sequence>
<keyword evidence="7" id="KW-0436">Ligase</keyword>
<feature type="transmembrane region" description="Helical" evidence="5">
    <location>
        <begin position="359"/>
        <end position="378"/>
    </location>
</feature>
<reference evidence="7 8" key="1">
    <citation type="submission" date="2016-11" db="EMBL/GenBank/DDBJ databases">
        <authorList>
            <person name="Jaros S."/>
            <person name="Januszkiewicz K."/>
            <person name="Wedrychowicz H."/>
        </authorList>
    </citation>
    <scope>NUCLEOTIDE SEQUENCE [LARGE SCALE GENOMIC DNA]</scope>
    <source>
        <strain evidence="7 8">DSM 17918</strain>
    </source>
</reference>
<dbReference type="STRING" id="1121256.SAMN02746089_00630"/>
<evidence type="ECO:0000256" key="5">
    <source>
        <dbReference type="SAM" id="Phobius"/>
    </source>
</evidence>
<feature type="domain" description="O-antigen ligase-related" evidence="6">
    <location>
        <begin position="201"/>
        <end position="367"/>
    </location>
</feature>
<dbReference type="PANTHER" id="PTHR37422:SF17">
    <property type="entry name" value="O-ANTIGEN LIGASE"/>
    <property type="match status" value="1"/>
</dbReference>
<dbReference type="GO" id="GO:0016874">
    <property type="term" value="F:ligase activity"/>
    <property type="evidence" value="ECO:0007669"/>
    <property type="project" value="UniProtKB-KW"/>
</dbReference>
<feature type="transmembrane region" description="Helical" evidence="5">
    <location>
        <begin position="89"/>
        <end position="107"/>
    </location>
</feature>
<keyword evidence="3 5" id="KW-1133">Transmembrane helix</keyword>
<feature type="transmembrane region" description="Helical" evidence="5">
    <location>
        <begin position="384"/>
        <end position="414"/>
    </location>
</feature>
<dbReference type="Proteomes" id="UP000184088">
    <property type="component" value="Unassembled WGS sequence"/>
</dbReference>
<proteinExistence type="predicted"/>
<feature type="transmembrane region" description="Helical" evidence="5">
    <location>
        <begin position="174"/>
        <end position="190"/>
    </location>
</feature>
<evidence type="ECO:0000313" key="8">
    <source>
        <dbReference type="Proteomes" id="UP000184088"/>
    </source>
</evidence>
<keyword evidence="2 5" id="KW-0812">Transmembrane</keyword>
<keyword evidence="4 5" id="KW-0472">Membrane</keyword>
<dbReference type="Pfam" id="PF04932">
    <property type="entry name" value="Wzy_C"/>
    <property type="match status" value="1"/>
</dbReference>
<evidence type="ECO:0000256" key="1">
    <source>
        <dbReference type="ARBA" id="ARBA00004141"/>
    </source>
</evidence>
<feature type="transmembrane region" description="Helical" evidence="5">
    <location>
        <begin position="202"/>
        <end position="230"/>
    </location>
</feature>
<accession>A0A1M4VHP1</accession>
<name>A0A1M4VHP1_9THEO</name>
<dbReference type="AlphaFoldDB" id="A0A1M4VHP1"/>
<comment type="subcellular location">
    <subcellularLocation>
        <location evidence="1">Membrane</location>
        <topology evidence="1">Multi-pass membrane protein</topology>
    </subcellularLocation>
</comment>
<evidence type="ECO:0000256" key="4">
    <source>
        <dbReference type="ARBA" id="ARBA00023136"/>
    </source>
</evidence>
<dbReference type="EMBL" id="FQVH01000004">
    <property type="protein sequence ID" value="SHE68468.1"/>
    <property type="molecule type" value="Genomic_DNA"/>
</dbReference>
<keyword evidence="8" id="KW-1185">Reference proteome</keyword>
<feature type="transmembrane region" description="Helical" evidence="5">
    <location>
        <begin position="66"/>
        <end position="83"/>
    </location>
</feature>
<feature type="transmembrane region" description="Helical" evidence="5">
    <location>
        <begin position="32"/>
        <end position="54"/>
    </location>
</feature>
<organism evidence="7 8">
    <name type="scientific">Caldanaerobius fijiensis DSM 17918</name>
    <dbReference type="NCBI Taxonomy" id="1121256"/>
    <lineage>
        <taxon>Bacteria</taxon>
        <taxon>Bacillati</taxon>
        <taxon>Bacillota</taxon>
        <taxon>Clostridia</taxon>
        <taxon>Thermoanaerobacterales</taxon>
        <taxon>Thermoanaerobacteraceae</taxon>
        <taxon>Caldanaerobius</taxon>
    </lineage>
</organism>
<protein>
    <submittedName>
        <fullName evidence="7">O-antigen ligase</fullName>
    </submittedName>
</protein>
<feature type="transmembrane region" description="Helical" evidence="5">
    <location>
        <begin position="9"/>
        <end position="26"/>
    </location>
</feature>
<dbReference type="PANTHER" id="PTHR37422">
    <property type="entry name" value="TEICHURONIC ACID BIOSYNTHESIS PROTEIN TUAE"/>
    <property type="match status" value="1"/>
</dbReference>
<feature type="transmembrane region" description="Helical" evidence="5">
    <location>
        <begin position="236"/>
        <end position="254"/>
    </location>
</feature>
<dbReference type="InterPro" id="IPR007016">
    <property type="entry name" value="O-antigen_ligase-rel_domated"/>
</dbReference>
<evidence type="ECO:0000313" key="7">
    <source>
        <dbReference type="EMBL" id="SHE68468.1"/>
    </source>
</evidence>
<dbReference type="GO" id="GO:0016020">
    <property type="term" value="C:membrane"/>
    <property type="evidence" value="ECO:0007669"/>
    <property type="project" value="UniProtKB-SubCell"/>
</dbReference>
<evidence type="ECO:0000256" key="3">
    <source>
        <dbReference type="ARBA" id="ARBA00022989"/>
    </source>
</evidence>
<gene>
    <name evidence="7" type="ORF">SAMN02746089_00630</name>
</gene>
<evidence type="ECO:0000256" key="2">
    <source>
        <dbReference type="ARBA" id="ARBA00022692"/>
    </source>
</evidence>
<dbReference type="InterPro" id="IPR051533">
    <property type="entry name" value="WaaL-like"/>
</dbReference>